<evidence type="ECO:0000256" key="2">
    <source>
        <dbReference type="ARBA" id="ARBA00004863"/>
    </source>
</evidence>
<evidence type="ECO:0000256" key="5">
    <source>
        <dbReference type="ARBA" id="ARBA00022679"/>
    </source>
</evidence>
<dbReference type="CDD" id="cd13962">
    <property type="entry name" value="PT_UbiA_UBIAD1"/>
    <property type="match status" value="1"/>
</dbReference>
<keyword evidence="4" id="KW-1003">Cell membrane</keyword>
<dbReference type="STRING" id="1642647.PSM36_1309"/>
<keyword evidence="7 9" id="KW-1133">Transmembrane helix</keyword>
<keyword evidence="6 9" id="KW-0812">Transmembrane</keyword>
<keyword evidence="5" id="KW-0808">Transferase</keyword>
<sequence length="312" mass="35013">MRKFCYRTKNKELGKLKNWIIVAHPWAFPASASPALIAISYVFYLYKRGEIVELNWTYGILAFFGAVIFHMAGNLIGEYHDYVSGVDRKEKTGPPRLIVMGIFKPETILYYGYTVLFVGILLGIYLLLNTGLPLLFIGIIGIISSTLYYKFKYIALGDLLIFICYGLSIALGMAYVMTGQLLWPILLVITPVGLLIVAILHANNTRDMLQDKEAGIRTQAMNMGLEGSQITYQTLLLAAYLLVAIMVMIEMLDTWVFLVLLSFPLAIKNIKLMRKATMDDLGIIRFLDTHTAQLVLLFSLLMVAGNVIASFI</sequence>
<evidence type="ECO:0000256" key="8">
    <source>
        <dbReference type="ARBA" id="ARBA00023136"/>
    </source>
</evidence>
<keyword evidence="8 9" id="KW-0472">Membrane</keyword>
<dbReference type="Proteomes" id="UP000187464">
    <property type="component" value="Chromosome I"/>
</dbReference>
<gene>
    <name evidence="10" type="ORF">PSM36_1309</name>
</gene>
<feature type="transmembrane region" description="Helical" evidence="9">
    <location>
        <begin position="156"/>
        <end position="175"/>
    </location>
</feature>
<feature type="transmembrane region" description="Helical" evidence="9">
    <location>
        <begin position="294"/>
        <end position="311"/>
    </location>
</feature>
<evidence type="ECO:0000256" key="4">
    <source>
        <dbReference type="ARBA" id="ARBA00022475"/>
    </source>
</evidence>
<dbReference type="GO" id="GO:0016020">
    <property type="term" value="C:membrane"/>
    <property type="evidence" value="ECO:0007669"/>
    <property type="project" value="UniProtKB-SubCell"/>
</dbReference>
<protein>
    <submittedName>
        <fullName evidence="10">Putative membrane protein</fullName>
    </submittedName>
</protein>
<evidence type="ECO:0000256" key="9">
    <source>
        <dbReference type="SAM" id="Phobius"/>
    </source>
</evidence>
<comment type="pathway">
    <text evidence="2">Quinol/quinone metabolism; menaquinone biosynthesis.</text>
</comment>
<evidence type="ECO:0000256" key="3">
    <source>
        <dbReference type="ARBA" id="ARBA00022428"/>
    </source>
</evidence>
<dbReference type="KEGG" id="psac:PSM36_1309"/>
<evidence type="ECO:0000256" key="1">
    <source>
        <dbReference type="ARBA" id="ARBA00004141"/>
    </source>
</evidence>
<dbReference type="UniPathway" id="UPA00079"/>
<accession>A0A1R3T279</accession>
<keyword evidence="11" id="KW-1185">Reference proteome</keyword>
<dbReference type="Pfam" id="PF01040">
    <property type="entry name" value="UbiA"/>
    <property type="match status" value="1"/>
</dbReference>
<organism evidence="10 11">
    <name type="scientific">Proteiniphilum saccharofermentans</name>
    <dbReference type="NCBI Taxonomy" id="1642647"/>
    <lineage>
        <taxon>Bacteria</taxon>
        <taxon>Pseudomonadati</taxon>
        <taxon>Bacteroidota</taxon>
        <taxon>Bacteroidia</taxon>
        <taxon>Bacteroidales</taxon>
        <taxon>Dysgonomonadaceae</taxon>
        <taxon>Proteiniphilum</taxon>
    </lineage>
</organism>
<feature type="transmembrane region" description="Helical" evidence="9">
    <location>
        <begin position="181"/>
        <end position="202"/>
    </location>
</feature>
<name>A0A1R3T279_9BACT</name>
<comment type="subcellular location">
    <subcellularLocation>
        <location evidence="1">Membrane</location>
        <topology evidence="1">Multi-pass membrane protein</topology>
    </subcellularLocation>
</comment>
<feature type="transmembrane region" description="Helical" evidence="9">
    <location>
        <begin position="108"/>
        <end position="126"/>
    </location>
</feature>
<feature type="transmembrane region" description="Helical" evidence="9">
    <location>
        <begin position="230"/>
        <end position="249"/>
    </location>
</feature>
<dbReference type="InterPro" id="IPR000537">
    <property type="entry name" value="UbiA_prenyltransferase"/>
</dbReference>
<dbReference type="InterPro" id="IPR044878">
    <property type="entry name" value="UbiA_sf"/>
</dbReference>
<proteinExistence type="predicted"/>
<dbReference type="PANTHER" id="PTHR13929">
    <property type="entry name" value="1,4-DIHYDROXY-2-NAPHTHOATE OCTAPRENYLTRANSFERASE"/>
    <property type="match status" value="1"/>
</dbReference>
<feature type="transmembrane region" description="Helical" evidence="9">
    <location>
        <begin position="21"/>
        <end position="44"/>
    </location>
</feature>
<dbReference type="EMBL" id="LT605205">
    <property type="protein sequence ID" value="SCD20132.1"/>
    <property type="molecule type" value="Genomic_DNA"/>
</dbReference>
<evidence type="ECO:0000256" key="7">
    <source>
        <dbReference type="ARBA" id="ARBA00022989"/>
    </source>
</evidence>
<dbReference type="GO" id="GO:0004659">
    <property type="term" value="F:prenyltransferase activity"/>
    <property type="evidence" value="ECO:0007669"/>
    <property type="project" value="InterPro"/>
</dbReference>
<dbReference type="PIRSF" id="PIRSF005355">
    <property type="entry name" value="UBIAD1"/>
    <property type="match status" value="1"/>
</dbReference>
<feature type="transmembrane region" description="Helical" evidence="9">
    <location>
        <begin position="132"/>
        <end position="149"/>
    </location>
</feature>
<dbReference type="InterPro" id="IPR026046">
    <property type="entry name" value="UBIAD1"/>
</dbReference>
<evidence type="ECO:0000313" key="11">
    <source>
        <dbReference type="Proteomes" id="UP000187464"/>
    </source>
</evidence>
<dbReference type="Gene3D" id="1.10.357.140">
    <property type="entry name" value="UbiA prenyltransferase"/>
    <property type="match status" value="1"/>
</dbReference>
<dbReference type="PANTHER" id="PTHR13929:SF0">
    <property type="entry name" value="UBIA PRENYLTRANSFERASE DOMAIN-CONTAINING PROTEIN 1"/>
    <property type="match status" value="1"/>
</dbReference>
<dbReference type="GO" id="GO:0009234">
    <property type="term" value="P:menaquinone biosynthetic process"/>
    <property type="evidence" value="ECO:0007669"/>
    <property type="project" value="UniProtKB-UniPathway"/>
</dbReference>
<evidence type="ECO:0000256" key="6">
    <source>
        <dbReference type="ARBA" id="ARBA00022692"/>
    </source>
</evidence>
<reference evidence="10 11" key="1">
    <citation type="submission" date="2016-08" db="EMBL/GenBank/DDBJ databases">
        <authorList>
            <person name="Seilhamer J.J."/>
        </authorList>
    </citation>
    <scope>NUCLEOTIDE SEQUENCE [LARGE SCALE GENOMIC DNA]</scope>
    <source>
        <strain evidence="10">M3/6</strain>
    </source>
</reference>
<feature type="transmembrane region" description="Helical" evidence="9">
    <location>
        <begin position="56"/>
        <end position="76"/>
    </location>
</feature>
<dbReference type="AlphaFoldDB" id="A0A1R3T279"/>
<feature type="transmembrane region" description="Helical" evidence="9">
    <location>
        <begin position="255"/>
        <end position="273"/>
    </location>
</feature>
<evidence type="ECO:0000313" key="10">
    <source>
        <dbReference type="EMBL" id="SCD20132.1"/>
    </source>
</evidence>
<dbReference type="RefSeq" id="WP_076929930.1">
    <property type="nucleotide sequence ID" value="NZ_LT605205.1"/>
</dbReference>
<keyword evidence="3" id="KW-0474">Menaquinone biosynthesis</keyword>
<dbReference type="GO" id="GO:0042371">
    <property type="term" value="P:vitamin K biosynthetic process"/>
    <property type="evidence" value="ECO:0007669"/>
    <property type="project" value="TreeGrafter"/>
</dbReference>